<dbReference type="EMBL" id="EF087079">
    <property type="protein sequence ID" value="ABK26334.1"/>
    <property type="molecule type" value="mRNA"/>
</dbReference>
<dbReference type="PANTHER" id="PTHR33428">
    <property type="entry name" value="CHLOROPHYLLASE-2, CHLOROPLASTIC"/>
    <property type="match status" value="1"/>
</dbReference>
<reference evidence="2" key="1">
    <citation type="journal article" date="2008" name="BMC Genomics">
        <title>A conifer genomics resource of 200,000 spruce (Picea spp.) ESTs and 6,464 high-quality, sequence-finished full-length cDNAs for Sitka spruce (Picea sitchensis).</title>
        <authorList>
            <person name="Ralph S.G."/>
            <person name="Chun H.J."/>
            <person name="Kolosova N."/>
            <person name="Cooper D."/>
            <person name="Oddy C."/>
            <person name="Ritland C.E."/>
            <person name="Kirkpatrick R."/>
            <person name="Moore R."/>
            <person name="Barber S."/>
            <person name="Holt R.A."/>
            <person name="Jones S.J."/>
            <person name="Marra M.A."/>
            <person name="Douglas C.J."/>
            <person name="Ritland K."/>
            <person name="Bohlmann J."/>
        </authorList>
    </citation>
    <scope>NUCLEOTIDE SEQUENCE</scope>
    <source>
        <tissue evidence="2">Green portion of the leader tissue</tissue>
    </source>
</reference>
<feature type="signal peptide" evidence="1">
    <location>
        <begin position="1"/>
        <end position="28"/>
    </location>
</feature>
<dbReference type="UniPathway" id="UPA00674"/>
<name>A9P0C3_PICSI</name>
<dbReference type="InterPro" id="IPR029058">
    <property type="entry name" value="AB_hydrolase_fold"/>
</dbReference>
<dbReference type="GO" id="GO:0047746">
    <property type="term" value="F:chlorophyllase activity"/>
    <property type="evidence" value="ECO:0007669"/>
    <property type="project" value="TreeGrafter"/>
</dbReference>
<feature type="chain" id="PRO_5002739724" evidence="1">
    <location>
        <begin position="29"/>
        <end position="346"/>
    </location>
</feature>
<proteinExistence type="evidence at transcript level"/>
<dbReference type="InterPro" id="IPR017395">
    <property type="entry name" value="Chlorophyllase-like"/>
</dbReference>
<evidence type="ECO:0000256" key="1">
    <source>
        <dbReference type="SAM" id="SignalP"/>
    </source>
</evidence>
<dbReference type="SUPFAM" id="SSF53474">
    <property type="entry name" value="alpha/beta-Hydrolases"/>
    <property type="match status" value="1"/>
</dbReference>
<dbReference type="GO" id="GO:0015996">
    <property type="term" value="P:chlorophyll catabolic process"/>
    <property type="evidence" value="ECO:0007669"/>
    <property type="project" value="UniProtKB-UniPathway"/>
</dbReference>
<keyword evidence="1" id="KW-0732">Signal</keyword>
<dbReference type="PANTHER" id="PTHR33428:SF2">
    <property type="entry name" value="CHLOROPHYLLASE-2"/>
    <property type="match status" value="1"/>
</dbReference>
<dbReference type="ESTHER" id="picsi-a9p0c3">
    <property type="family name" value="Chlorophyllase_Plant"/>
</dbReference>
<evidence type="ECO:0000313" key="2">
    <source>
        <dbReference type="EMBL" id="ABK26334.1"/>
    </source>
</evidence>
<dbReference type="Gene3D" id="3.40.50.1820">
    <property type="entry name" value="alpha/beta hydrolase"/>
    <property type="match status" value="1"/>
</dbReference>
<protein>
    <submittedName>
        <fullName evidence="2">Uncharacterized protein</fullName>
    </submittedName>
</protein>
<organism evidence="2">
    <name type="scientific">Picea sitchensis</name>
    <name type="common">Sitka spruce</name>
    <name type="synonym">Pinus sitchensis</name>
    <dbReference type="NCBI Taxonomy" id="3332"/>
    <lineage>
        <taxon>Eukaryota</taxon>
        <taxon>Viridiplantae</taxon>
        <taxon>Streptophyta</taxon>
        <taxon>Embryophyta</taxon>
        <taxon>Tracheophyta</taxon>
        <taxon>Spermatophyta</taxon>
        <taxon>Pinopsida</taxon>
        <taxon>Pinidae</taxon>
        <taxon>Conifers I</taxon>
        <taxon>Pinales</taxon>
        <taxon>Pinaceae</taxon>
        <taxon>Picea</taxon>
    </lineage>
</organism>
<sequence length="346" mass="37467">MAMEGVKGIWFSFPIGLLLSLLLLLSHAEEITELEAQSIEVFKEGPYSVGRLDIPPWGEDPLKPLLVAVPTAKGVYPVVMFLHAYFPVKNYFYWQMLEHVASHGYIVVAPQMYDITGWNTTDEMLDVASIRSWLPEGLTNFFPPDLAEVKPDFQRVAIAGHSRGGKVAFGAAMGLFSPPSFSALAALDPVDGATGHPTSPPLLTNSQNSLNLKVPTLVVGTGLGPAEHWMFPTCAPEGLDHVEFFRETAGSAYHFVAVDQGHQDILNDDVDFLACFLCKCKAPLAPMRRFGAGILVAFLDATVGGNGAGALNDVIRNPHLAPVRLEKPEFKPLVGSETSPNRVMSG</sequence>
<accession>A9P0C3</accession>
<dbReference type="Pfam" id="PF07224">
    <property type="entry name" value="Chlorophyllase"/>
    <property type="match status" value="1"/>
</dbReference>
<dbReference type="AlphaFoldDB" id="A9P0C3"/>